<dbReference type="InterPro" id="IPR011990">
    <property type="entry name" value="TPR-like_helical_dom_sf"/>
</dbReference>
<dbReference type="InterPro" id="IPR019734">
    <property type="entry name" value="TPR_rpt"/>
</dbReference>
<dbReference type="EMBL" id="WRXO01000002">
    <property type="protein sequence ID" value="MVT40508.1"/>
    <property type="molecule type" value="Genomic_DNA"/>
</dbReference>
<evidence type="ECO:0000313" key="3">
    <source>
        <dbReference type="Proteomes" id="UP000468388"/>
    </source>
</evidence>
<evidence type="ECO:0000256" key="1">
    <source>
        <dbReference type="SAM" id="Phobius"/>
    </source>
</evidence>
<reference evidence="2 3" key="1">
    <citation type="submission" date="2019-12" db="EMBL/GenBank/DDBJ databases">
        <title>The draft genomic sequence of strain Chitinophaga oryziterrae JCM 16595.</title>
        <authorList>
            <person name="Zhang X."/>
        </authorList>
    </citation>
    <scope>NUCLEOTIDE SEQUENCE [LARGE SCALE GENOMIC DNA]</scope>
    <source>
        <strain evidence="2 3">JCM 16595</strain>
    </source>
</reference>
<evidence type="ECO:0008006" key="4">
    <source>
        <dbReference type="Google" id="ProtNLM"/>
    </source>
</evidence>
<accession>A0A6N8J7G7</accession>
<dbReference type="OrthoDB" id="1091348at2"/>
<organism evidence="2 3">
    <name type="scientific">Chitinophaga oryziterrae</name>
    <dbReference type="NCBI Taxonomy" id="1031224"/>
    <lineage>
        <taxon>Bacteria</taxon>
        <taxon>Pseudomonadati</taxon>
        <taxon>Bacteroidota</taxon>
        <taxon>Chitinophagia</taxon>
        <taxon>Chitinophagales</taxon>
        <taxon>Chitinophagaceae</taxon>
        <taxon>Chitinophaga</taxon>
    </lineage>
</organism>
<dbReference type="Proteomes" id="UP000468388">
    <property type="component" value="Unassembled WGS sequence"/>
</dbReference>
<comment type="caution">
    <text evidence="2">The sequence shown here is derived from an EMBL/GenBank/DDBJ whole genome shotgun (WGS) entry which is preliminary data.</text>
</comment>
<keyword evidence="3" id="KW-1185">Reference proteome</keyword>
<feature type="transmembrane region" description="Helical" evidence="1">
    <location>
        <begin position="147"/>
        <end position="167"/>
    </location>
</feature>
<sequence length="309" mass="35300">MLDSSPAIIDAIYKRFARKVKHMVTGWGGSIKDASGVFEGVLLSIYHYAQHHQLTLTNHFEPFFLYACQLKWKQEMMEKSPNKAQSFHPAPPAPGLDSKHIQYIQEALSVESNNMETDNTRNELEEIIADQREKWFHSKEHAAHTRVGLYAVITAIISATLAGLLFVSPWHKDIYRQFSGTEMIHHHQAGNETDTSLLLHQAASAFNKGHYDKAVELLDQVIAKDSTQPATRYYRGVALIDEGRQEAARKDLNFVYGGTSSYKYDAAFYIALSYLREKDKQQCLEWLLKIPANAPIYWKVARLKEELSR</sequence>
<gene>
    <name evidence="2" type="ORF">GO495_07930</name>
</gene>
<protein>
    <recommendedName>
        <fullName evidence="4">Tetratricopeptide repeat protein</fullName>
    </recommendedName>
</protein>
<dbReference type="RefSeq" id="WP_157299189.1">
    <property type="nucleotide sequence ID" value="NZ_BAAAZB010000010.1"/>
</dbReference>
<dbReference type="Gene3D" id="1.25.40.10">
    <property type="entry name" value="Tetratricopeptide repeat domain"/>
    <property type="match status" value="1"/>
</dbReference>
<keyword evidence="1" id="KW-0812">Transmembrane</keyword>
<dbReference type="SUPFAM" id="SSF48452">
    <property type="entry name" value="TPR-like"/>
    <property type="match status" value="1"/>
</dbReference>
<dbReference type="Pfam" id="PF13174">
    <property type="entry name" value="TPR_6"/>
    <property type="match status" value="1"/>
</dbReference>
<keyword evidence="1" id="KW-0472">Membrane</keyword>
<keyword evidence="1" id="KW-1133">Transmembrane helix</keyword>
<proteinExistence type="predicted"/>
<dbReference type="AlphaFoldDB" id="A0A6N8J7G7"/>
<name>A0A6N8J7G7_9BACT</name>
<evidence type="ECO:0000313" key="2">
    <source>
        <dbReference type="EMBL" id="MVT40508.1"/>
    </source>
</evidence>